<comment type="caution">
    <text evidence="2">The sequence shown here is derived from an EMBL/GenBank/DDBJ whole genome shotgun (WGS) entry which is preliminary data.</text>
</comment>
<evidence type="ECO:0000313" key="2">
    <source>
        <dbReference type="EMBL" id="MFC3206826.1"/>
    </source>
</evidence>
<dbReference type="EMBL" id="JBHRTK010000012">
    <property type="protein sequence ID" value="MFC3206826.1"/>
    <property type="molecule type" value="Genomic_DNA"/>
</dbReference>
<evidence type="ECO:0000313" key="3">
    <source>
        <dbReference type="Proteomes" id="UP001595583"/>
    </source>
</evidence>
<dbReference type="Proteomes" id="UP001595583">
    <property type="component" value="Unassembled WGS sequence"/>
</dbReference>
<keyword evidence="3" id="KW-1185">Reference proteome</keyword>
<sequence>MPTTITIAGYKHAVLTADEFIAQGTAPGAIMSIGEHLSTVGQPLLAAEVRSVAREVAHITGQRLAVPGAVNDARLAARKPRMGAPKHANDNSRGSNNRRDSNRQHGKLHAGRKQERRAA</sequence>
<reference evidence="3" key="1">
    <citation type="journal article" date="2019" name="Int. J. Syst. Evol. Microbiol.">
        <title>The Global Catalogue of Microorganisms (GCM) 10K type strain sequencing project: providing services to taxonomists for standard genome sequencing and annotation.</title>
        <authorList>
            <consortium name="The Broad Institute Genomics Platform"/>
            <consortium name="The Broad Institute Genome Sequencing Center for Infectious Disease"/>
            <person name="Wu L."/>
            <person name="Ma J."/>
        </authorList>
    </citation>
    <scope>NUCLEOTIDE SEQUENCE [LARGE SCALE GENOMIC DNA]</scope>
    <source>
        <strain evidence="3">KCTC 52165</strain>
    </source>
</reference>
<organism evidence="2 3">
    <name type="scientific">Aquamicrobium soli</name>
    <dbReference type="NCBI Taxonomy" id="1811518"/>
    <lineage>
        <taxon>Bacteria</taxon>
        <taxon>Pseudomonadati</taxon>
        <taxon>Pseudomonadota</taxon>
        <taxon>Alphaproteobacteria</taxon>
        <taxon>Hyphomicrobiales</taxon>
        <taxon>Phyllobacteriaceae</taxon>
        <taxon>Aquamicrobium</taxon>
    </lineage>
</organism>
<protein>
    <submittedName>
        <fullName evidence="2">Uncharacterized protein</fullName>
    </submittedName>
</protein>
<accession>A0ABV7KER2</accession>
<evidence type="ECO:0000256" key="1">
    <source>
        <dbReference type="SAM" id="MobiDB-lite"/>
    </source>
</evidence>
<gene>
    <name evidence="2" type="ORF">ACFOHJ_11435</name>
</gene>
<proteinExistence type="predicted"/>
<feature type="region of interest" description="Disordered" evidence="1">
    <location>
        <begin position="71"/>
        <end position="119"/>
    </location>
</feature>
<dbReference type="RefSeq" id="WP_378220630.1">
    <property type="nucleotide sequence ID" value="NZ_JBHRTK010000012.1"/>
</dbReference>
<name>A0ABV7KER2_9HYPH</name>